<comment type="similarity">
    <text evidence="6">Belongs to the RbsD / FucU family. RbsD subfamily.</text>
</comment>
<evidence type="ECO:0000256" key="3">
    <source>
        <dbReference type="ARBA" id="ARBA00022490"/>
    </source>
</evidence>
<name>A0A084ADM0_LACLC</name>
<evidence type="ECO:0000256" key="5">
    <source>
        <dbReference type="ARBA" id="ARBA00023277"/>
    </source>
</evidence>
<keyword evidence="4 6" id="KW-0413">Isomerase</keyword>
<comment type="caution">
    <text evidence="7">The sequence shown here is derived from an EMBL/GenBank/DDBJ whole genome shotgun (WGS) entry which is preliminary data.</text>
</comment>
<dbReference type="PANTHER" id="PTHR37831">
    <property type="entry name" value="D-RIBOSE PYRANASE"/>
    <property type="match status" value="1"/>
</dbReference>
<keyword evidence="5 6" id="KW-0119">Carbohydrate metabolism</keyword>
<protein>
    <recommendedName>
        <fullName evidence="2 6">D-ribose pyranase</fullName>
        <ecNumber evidence="2 6">5.4.99.62</ecNumber>
    </recommendedName>
</protein>
<dbReference type="Gene3D" id="3.40.1650.10">
    <property type="entry name" value="RbsD-like domain"/>
    <property type="match status" value="1"/>
</dbReference>
<comment type="subcellular location">
    <subcellularLocation>
        <location evidence="6">Cytoplasm</location>
    </subcellularLocation>
</comment>
<accession>A0A084ADM0</accession>
<dbReference type="GeneID" id="61109888"/>
<dbReference type="SUPFAM" id="SSF102546">
    <property type="entry name" value="RbsD-like"/>
    <property type="match status" value="1"/>
</dbReference>
<evidence type="ECO:0000313" key="7">
    <source>
        <dbReference type="EMBL" id="KEY63399.1"/>
    </source>
</evidence>
<feature type="binding site" evidence="6">
    <location>
        <position position="28"/>
    </location>
    <ligand>
        <name>substrate</name>
    </ligand>
</feature>
<proteinExistence type="inferred from homology"/>
<evidence type="ECO:0000313" key="8">
    <source>
        <dbReference type="Proteomes" id="UP000028401"/>
    </source>
</evidence>
<dbReference type="InterPro" id="IPR007721">
    <property type="entry name" value="RbsD_FucU"/>
</dbReference>
<sequence>MKKEGILNSELAKIADDLGHTDQVCIGDLGLPVPSGVKKIDLALTRGKPTFQEVLDIYLENILVEKIYLADEIKENNPEQLKILLTKLSADVEVVFVSHETLKLMNHDVKAVVRTGENTPYSNIILQSGVAL</sequence>
<dbReference type="InterPro" id="IPR023064">
    <property type="entry name" value="D-ribose_pyranase"/>
</dbReference>
<gene>
    <name evidence="6" type="primary">rbsD</name>
    <name evidence="7" type="ORF">U725_00353</name>
</gene>
<comment type="subunit">
    <text evidence="6">Homodecamer.</text>
</comment>
<evidence type="ECO:0000256" key="4">
    <source>
        <dbReference type="ARBA" id="ARBA00023235"/>
    </source>
</evidence>
<dbReference type="EMBL" id="AZSI01000008">
    <property type="protein sequence ID" value="KEY63399.1"/>
    <property type="molecule type" value="Genomic_DNA"/>
</dbReference>
<reference evidence="7 8" key="1">
    <citation type="submission" date="2014-06" db="EMBL/GenBank/DDBJ databases">
        <title>Draft genome sequence of the putrescine producing strain Lactococcus lactis subsp cremoris GE214.</title>
        <authorList>
            <person name="Ladero V."/>
            <person name="Linares D.M."/>
            <person name="del Rio B."/>
            <person name="Mayo B."/>
            <person name="Martin M.C."/>
            <person name="Fernandez M."/>
            <person name="Alvarez M.A."/>
        </authorList>
    </citation>
    <scope>NUCLEOTIDE SEQUENCE [LARGE SCALE GENOMIC DNA]</scope>
    <source>
        <strain evidence="7 8">GE214</strain>
    </source>
</reference>
<dbReference type="PATRIC" id="fig|1415168.3.peg.370"/>
<keyword evidence="3 6" id="KW-0963">Cytoplasm</keyword>
<comment type="pathway">
    <text evidence="6">Carbohydrate metabolism; D-ribose degradation; D-ribose 5-phosphate from beta-D-ribopyranose: step 1/2.</text>
</comment>
<dbReference type="GO" id="GO:0062193">
    <property type="term" value="F:D-ribose pyranase activity"/>
    <property type="evidence" value="ECO:0007669"/>
    <property type="project" value="UniProtKB-EC"/>
</dbReference>
<dbReference type="GO" id="GO:0005829">
    <property type="term" value="C:cytosol"/>
    <property type="evidence" value="ECO:0007669"/>
    <property type="project" value="TreeGrafter"/>
</dbReference>
<evidence type="ECO:0000256" key="1">
    <source>
        <dbReference type="ARBA" id="ARBA00000223"/>
    </source>
</evidence>
<organism evidence="7 8">
    <name type="scientific">Lactococcus cremoris subsp. cremoris GE214</name>
    <dbReference type="NCBI Taxonomy" id="1415168"/>
    <lineage>
        <taxon>Bacteria</taxon>
        <taxon>Bacillati</taxon>
        <taxon>Bacillota</taxon>
        <taxon>Bacilli</taxon>
        <taxon>Lactobacillales</taxon>
        <taxon>Streptococcaceae</taxon>
        <taxon>Lactococcus</taxon>
        <taxon>Lactococcus cremoris subsp. cremoris</taxon>
    </lineage>
</organism>
<dbReference type="PANTHER" id="PTHR37831:SF1">
    <property type="entry name" value="D-RIBOSE PYRANASE"/>
    <property type="match status" value="1"/>
</dbReference>
<dbReference type="GO" id="GO:0019303">
    <property type="term" value="P:D-ribose catabolic process"/>
    <property type="evidence" value="ECO:0007669"/>
    <property type="project" value="UniProtKB-UniRule"/>
</dbReference>
<dbReference type="RefSeq" id="WP_011834764.1">
    <property type="nucleotide sequence ID" value="NZ_AZSI01000008.1"/>
</dbReference>
<dbReference type="Pfam" id="PF05025">
    <property type="entry name" value="RbsD_FucU"/>
    <property type="match status" value="1"/>
</dbReference>
<feature type="active site" description="Proton donor" evidence="6">
    <location>
        <position position="20"/>
    </location>
</feature>
<evidence type="ECO:0000256" key="6">
    <source>
        <dbReference type="HAMAP-Rule" id="MF_01661"/>
    </source>
</evidence>
<feature type="binding site" evidence="6">
    <location>
        <begin position="121"/>
        <end position="123"/>
    </location>
    <ligand>
        <name>substrate</name>
    </ligand>
</feature>
<dbReference type="NCBIfam" id="NF008761">
    <property type="entry name" value="PRK11797.1"/>
    <property type="match status" value="1"/>
</dbReference>
<dbReference type="HAMAP" id="MF_01661">
    <property type="entry name" value="D_rib_pyranase"/>
    <property type="match status" value="1"/>
</dbReference>
<dbReference type="AlphaFoldDB" id="A0A084ADM0"/>
<dbReference type="InterPro" id="IPR023750">
    <property type="entry name" value="RbsD-like_sf"/>
</dbReference>
<dbReference type="EC" id="5.4.99.62" evidence="2 6"/>
<dbReference type="SMR" id="A0A084ADM0"/>
<comment type="catalytic activity">
    <reaction evidence="1 6">
        <text>beta-D-ribopyranose = beta-D-ribofuranose</text>
        <dbReference type="Rhea" id="RHEA:25432"/>
        <dbReference type="ChEBI" id="CHEBI:27476"/>
        <dbReference type="ChEBI" id="CHEBI:47002"/>
        <dbReference type="EC" id="5.4.99.62"/>
    </reaction>
</comment>
<dbReference type="Proteomes" id="UP000028401">
    <property type="component" value="Unassembled WGS sequence"/>
</dbReference>
<dbReference type="GO" id="GO:0016872">
    <property type="term" value="F:intramolecular lyase activity"/>
    <property type="evidence" value="ECO:0007669"/>
    <property type="project" value="UniProtKB-UniRule"/>
</dbReference>
<comment type="function">
    <text evidence="6">Catalyzes the interconversion of beta-pyran and beta-furan forms of D-ribose.</text>
</comment>
<evidence type="ECO:0000256" key="2">
    <source>
        <dbReference type="ARBA" id="ARBA00012862"/>
    </source>
</evidence>
<dbReference type="UniPathway" id="UPA00916">
    <property type="reaction ID" value="UER00888"/>
</dbReference>
<dbReference type="GO" id="GO:0048029">
    <property type="term" value="F:monosaccharide binding"/>
    <property type="evidence" value="ECO:0007669"/>
    <property type="project" value="InterPro"/>
</dbReference>
<feature type="binding site" evidence="6">
    <location>
        <position position="99"/>
    </location>
    <ligand>
        <name>substrate</name>
    </ligand>
</feature>